<feature type="transmembrane region" description="Helical" evidence="6">
    <location>
        <begin position="306"/>
        <end position="339"/>
    </location>
</feature>
<dbReference type="AlphaFoldDB" id="A0A1Y2G3P4"/>
<gene>
    <name evidence="7" type="ORF">BCR35DRAFT_327687</name>
</gene>
<evidence type="ECO:0000256" key="3">
    <source>
        <dbReference type="ARBA" id="ARBA00022692"/>
    </source>
</evidence>
<feature type="transmembrane region" description="Helical" evidence="6">
    <location>
        <begin position="266"/>
        <end position="286"/>
    </location>
</feature>
<dbReference type="PROSITE" id="PS00218">
    <property type="entry name" value="AMINO_ACID_PERMEASE_1"/>
    <property type="match status" value="1"/>
</dbReference>
<feature type="transmembrane region" description="Helical" evidence="6">
    <location>
        <begin position="63"/>
        <end position="84"/>
    </location>
</feature>
<keyword evidence="5 6" id="KW-0472">Membrane</keyword>
<dbReference type="Pfam" id="PF13520">
    <property type="entry name" value="AA_permease_2"/>
    <property type="match status" value="1"/>
</dbReference>
<feature type="transmembrane region" description="Helical" evidence="6">
    <location>
        <begin position="119"/>
        <end position="143"/>
    </location>
</feature>
<dbReference type="Proteomes" id="UP000193467">
    <property type="component" value="Unassembled WGS sequence"/>
</dbReference>
<dbReference type="EMBL" id="MCGR01000001">
    <property type="protein sequence ID" value="ORY92563.1"/>
    <property type="molecule type" value="Genomic_DNA"/>
</dbReference>
<keyword evidence="8" id="KW-1185">Reference proteome</keyword>
<dbReference type="Gene3D" id="1.20.1740.10">
    <property type="entry name" value="Amino acid/polyamine transporter I"/>
    <property type="match status" value="1"/>
</dbReference>
<dbReference type="InParanoid" id="A0A1Y2G3P4"/>
<evidence type="ECO:0000256" key="5">
    <source>
        <dbReference type="ARBA" id="ARBA00023136"/>
    </source>
</evidence>
<feature type="transmembrane region" description="Helical" evidence="6">
    <location>
        <begin position="186"/>
        <end position="205"/>
    </location>
</feature>
<dbReference type="PIRSF" id="PIRSF006060">
    <property type="entry name" value="AA_transporter"/>
    <property type="match status" value="1"/>
</dbReference>
<accession>A0A1Y2G3P4</accession>
<proteinExistence type="predicted"/>
<feature type="transmembrane region" description="Helical" evidence="6">
    <location>
        <begin position="32"/>
        <end position="57"/>
    </location>
</feature>
<feature type="transmembrane region" description="Helical" evidence="6">
    <location>
        <begin position="367"/>
        <end position="388"/>
    </location>
</feature>
<protein>
    <submittedName>
        <fullName evidence="7">Amino acid/polyamine transporter I</fullName>
    </submittedName>
</protein>
<comment type="caution">
    <text evidence="7">The sequence shown here is derived from an EMBL/GenBank/DDBJ whole genome shotgun (WGS) entry which is preliminary data.</text>
</comment>
<feature type="transmembrane region" description="Helical" evidence="6">
    <location>
        <begin position="400"/>
        <end position="418"/>
    </location>
</feature>
<dbReference type="InterPro" id="IPR004840">
    <property type="entry name" value="Amino_acid_permease_CS"/>
</dbReference>
<dbReference type="PANTHER" id="PTHR45649">
    <property type="entry name" value="AMINO-ACID PERMEASE BAT1"/>
    <property type="match status" value="1"/>
</dbReference>
<feature type="transmembrane region" description="Helical" evidence="6">
    <location>
        <begin position="430"/>
        <end position="454"/>
    </location>
</feature>
<sequence>MDDEVPKTGVYATRAEEVVDEPVTLEKHDFGLLGLLGLACIVTCVFTSVLTTLATGLTSGGPVLLLYGLFFAAAGALLIALSLGELASAFPTSRGPMEWTYHFSSPSWRRPLSYFVGQLNWLGYSVIGAGFSTLCASQILALAVLKYPELVVKQYHTWIIAEGFLAFVCVFNIYGMKIMPMLDKGALYFFIFTFFCYLIVPVACANPTLQAPKFALGTFINETGYGPFVAFMVGLSGLTTAFGGTDAISHIAEEVHSPERDIPRTMWLAVVVGFLSTFVLLISLLFAMVDVDLILASPTGMPYVQLVFNATGSFAGTVCMSLLVLAITLLALIGIMLSCSRIAFTVSRDGGLIHPTYFAKVSPARGVPVRAILLTTGTSAALVCTYLGSSTALNSFLNSVMILNWVCYSIPIIGLLLCKRQYARPGPFQLGKFGYLINILTVLYMCFQGIFFVLPYGLPAAVDSMNYSSVVVVGLMALVVLSWYITGRKFYLKEPPVVAHNEEREGTGVAGSFDGKGSEAGQAIQV</sequence>
<reference evidence="7 8" key="1">
    <citation type="submission" date="2016-07" db="EMBL/GenBank/DDBJ databases">
        <title>Pervasive Adenine N6-methylation of Active Genes in Fungi.</title>
        <authorList>
            <consortium name="DOE Joint Genome Institute"/>
            <person name="Mondo S.J."/>
            <person name="Dannebaum R.O."/>
            <person name="Kuo R.C."/>
            <person name="Labutti K."/>
            <person name="Haridas S."/>
            <person name="Kuo A."/>
            <person name="Salamov A."/>
            <person name="Ahrendt S.R."/>
            <person name="Lipzen A."/>
            <person name="Sullivan W."/>
            <person name="Andreopoulos W.B."/>
            <person name="Clum A."/>
            <person name="Lindquist E."/>
            <person name="Daum C."/>
            <person name="Ramamoorthy G.K."/>
            <person name="Gryganskyi A."/>
            <person name="Culley D."/>
            <person name="Magnuson J.K."/>
            <person name="James T.Y."/>
            <person name="O'Malley M.A."/>
            <person name="Stajich J.E."/>
            <person name="Spatafora J.W."/>
            <person name="Visel A."/>
            <person name="Grigoriev I.V."/>
        </authorList>
    </citation>
    <scope>NUCLEOTIDE SEQUENCE [LARGE SCALE GENOMIC DNA]</scope>
    <source>
        <strain evidence="7 8">62-1032</strain>
    </source>
</reference>
<feature type="transmembrane region" description="Helical" evidence="6">
    <location>
        <begin position="225"/>
        <end position="245"/>
    </location>
</feature>
<evidence type="ECO:0000256" key="6">
    <source>
        <dbReference type="SAM" id="Phobius"/>
    </source>
</evidence>
<feature type="transmembrane region" description="Helical" evidence="6">
    <location>
        <begin position="155"/>
        <end position="174"/>
    </location>
</feature>
<dbReference type="InterPro" id="IPR002293">
    <property type="entry name" value="AA/rel_permease1"/>
</dbReference>
<keyword evidence="3 6" id="KW-0812">Transmembrane</keyword>
<dbReference type="STRING" id="106004.A0A1Y2G3P4"/>
<dbReference type="PANTHER" id="PTHR45649:SF14">
    <property type="entry name" value="GABA PERMEASE"/>
    <property type="match status" value="1"/>
</dbReference>
<dbReference type="GO" id="GO:0006865">
    <property type="term" value="P:amino acid transport"/>
    <property type="evidence" value="ECO:0007669"/>
    <property type="project" value="InterPro"/>
</dbReference>
<keyword evidence="2" id="KW-0813">Transport</keyword>
<evidence type="ECO:0000256" key="4">
    <source>
        <dbReference type="ARBA" id="ARBA00022989"/>
    </source>
</evidence>
<comment type="subcellular location">
    <subcellularLocation>
        <location evidence="1">Membrane</location>
        <topology evidence="1">Multi-pass membrane protein</topology>
    </subcellularLocation>
</comment>
<dbReference type="GO" id="GO:0016020">
    <property type="term" value="C:membrane"/>
    <property type="evidence" value="ECO:0007669"/>
    <property type="project" value="UniProtKB-SubCell"/>
</dbReference>
<organism evidence="7 8">
    <name type="scientific">Leucosporidium creatinivorum</name>
    <dbReference type="NCBI Taxonomy" id="106004"/>
    <lineage>
        <taxon>Eukaryota</taxon>
        <taxon>Fungi</taxon>
        <taxon>Dikarya</taxon>
        <taxon>Basidiomycota</taxon>
        <taxon>Pucciniomycotina</taxon>
        <taxon>Microbotryomycetes</taxon>
        <taxon>Leucosporidiales</taxon>
        <taxon>Leucosporidium</taxon>
    </lineage>
</organism>
<keyword evidence="4 6" id="KW-1133">Transmembrane helix</keyword>
<evidence type="ECO:0000313" key="7">
    <source>
        <dbReference type="EMBL" id="ORY92563.1"/>
    </source>
</evidence>
<feature type="transmembrane region" description="Helical" evidence="6">
    <location>
        <begin position="466"/>
        <end position="485"/>
    </location>
</feature>
<evidence type="ECO:0000256" key="1">
    <source>
        <dbReference type="ARBA" id="ARBA00004141"/>
    </source>
</evidence>
<dbReference type="OrthoDB" id="3900342at2759"/>
<dbReference type="GO" id="GO:0022857">
    <property type="term" value="F:transmembrane transporter activity"/>
    <property type="evidence" value="ECO:0007669"/>
    <property type="project" value="InterPro"/>
</dbReference>
<evidence type="ECO:0000313" key="8">
    <source>
        <dbReference type="Proteomes" id="UP000193467"/>
    </source>
</evidence>
<name>A0A1Y2G3P4_9BASI</name>
<evidence type="ECO:0000256" key="2">
    <source>
        <dbReference type="ARBA" id="ARBA00022448"/>
    </source>
</evidence>